<proteinExistence type="predicted"/>
<keyword evidence="5" id="KW-0378">Hydrolase</keyword>
<comment type="caution">
    <text evidence="8">The sequence shown here is derived from an EMBL/GenBank/DDBJ whole genome shotgun (WGS) entry which is preliminary data.</text>
</comment>
<dbReference type="InterPro" id="IPR043502">
    <property type="entry name" value="DNA/RNA_pol_sf"/>
</dbReference>
<dbReference type="InterPro" id="IPR041373">
    <property type="entry name" value="RT_RNaseH"/>
</dbReference>
<keyword evidence="1" id="KW-0808">Transferase</keyword>
<evidence type="ECO:0000259" key="7">
    <source>
        <dbReference type="Pfam" id="PF17917"/>
    </source>
</evidence>
<sequence>MLRLYLCKGFDNLLGQDDKEDVLTETTGPARAVISTVLGQRRGKIFHPIYYPSKTLNEAQINYTTSEKELLAVIFAFDKFRSYLIRTKVMVHTDHSAIKYLLARKDAKPRLIRWILLLQEFDVEIIDRKGTENQVADHLSRLENKQITHKNPEIKEVFPDEQILSITTTDVDIPIEAMETALHEFLMSIDISAETPVDQQAAP</sequence>
<evidence type="ECO:0000256" key="6">
    <source>
        <dbReference type="ARBA" id="ARBA00022918"/>
    </source>
</evidence>
<protein>
    <recommendedName>
        <fullName evidence="7">Reverse transcriptase RNase H-like domain-containing protein</fullName>
    </recommendedName>
</protein>
<keyword evidence="6" id="KW-0695">RNA-directed DNA polymerase</keyword>
<dbReference type="PANTHER" id="PTHR34072">
    <property type="entry name" value="ENZYMATIC POLYPROTEIN-RELATED"/>
    <property type="match status" value="1"/>
</dbReference>
<organism evidence="8 9">
    <name type="scientific">Hibiscus sabdariffa</name>
    <name type="common">roselle</name>
    <dbReference type="NCBI Taxonomy" id="183260"/>
    <lineage>
        <taxon>Eukaryota</taxon>
        <taxon>Viridiplantae</taxon>
        <taxon>Streptophyta</taxon>
        <taxon>Embryophyta</taxon>
        <taxon>Tracheophyta</taxon>
        <taxon>Spermatophyta</taxon>
        <taxon>Magnoliopsida</taxon>
        <taxon>eudicotyledons</taxon>
        <taxon>Gunneridae</taxon>
        <taxon>Pentapetalae</taxon>
        <taxon>rosids</taxon>
        <taxon>malvids</taxon>
        <taxon>Malvales</taxon>
        <taxon>Malvaceae</taxon>
        <taxon>Malvoideae</taxon>
        <taxon>Hibiscus</taxon>
    </lineage>
</organism>
<evidence type="ECO:0000256" key="4">
    <source>
        <dbReference type="ARBA" id="ARBA00022759"/>
    </source>
</evidence>
<name>A0ABR2P9D9_9ROSI</name>
<evidence type="ECO:0000256" key="3">
    <source>
        <dbReference type="ARBA" id="ARBA00022722"/>
    </source>
</evidence>
<keyword evidence="9" id="KW-1185">Reference proteome</keyword>
<accession>A0ABR2P9D9</accession>
<evidence type="ECO:0000256" key="5">
    <source>
        <dbReference type="ARBA" id="ARBA00022801"/>
    </source>
</evidence>
<keyword evidence="4" id="KW-0255">Endonuclease</keyword>
<keyword evidence="3" id="KW-0540">Nuclease</keyword>
<reference evidence="8 9" key="1">
    <citation type="journal article" date="2024" name="G3 (Bethesda)">
        <title>Genome assembly of Hibiscus sabdariffa L. provides insights into metabolisms of medicinal natural products.</title>
        <authorList>
            <person name="Kim T."/>
        </authorList>
    </citation>
    <scope>NUCLEOTIDE SEQUENCE [LARGE SCALE GENOMIC DNA]</scope>
    <source>
        <strain evidence="8">TK-2024</strain>
        <tissue evidence="8">Old leaves</tissue>
    </source>
</reference>
<dbReference type="EMBL" id="JBBPBN010000072">
    <property type="protein sequence ID" value="KAK8985045.1"/>
    <property type="molecule type" value="Genomic_DNA"/>
</dbReference>
<dbReference type="Proteomes" id="UP001396334">
    <property type="component" value="Unassembled WGS sequence"/>
</dbReference>
<feature type="domain" description="Reverse transcriptase RNase H-like" evidence="7">
    <location>
        <begin position="33"/>
        <end position="121"/>
    </location>
</feature>
<evidence type="ECO:0000313" key="9">
    <source>
        <dbReference type="Proteomes" id="UP001396334"/>
    </source>
</evidence>
<dbReference type="CDD" id="cd09274">
    <property type="entry name" value="RNase_HI_RT_Ty3"/>
    <property type="match status" value="1"/>
</dbReference>
<evidence type="ECO:0000313" key="8">
    <source>
        <dbReference type="EMBL" id="KAK8985045.1"/>
    </source>
</evidence>
<dbReference type="SUPFAM" id="SSF56672">
    <property type="entry name" value="DNA/RNA polymerases"/>
    <property type="match status" value="1"/>
</dbReference>
<dbReference type="Pfam" id="PF17917">
    <property type="entry name" value="RT_RNaseH"/>
    <property type="match status" value="1"/>
</dbReference>
<evidence type="ECO:0000256" key="2">
    <source>
        <dbReference type="ARBA" id="ARBA00022695"/>
    </source>
</evidence>
<gene>
    <name evidence="8" type="ORF">V6N11_082662</name>
</gene>
<evidence type="ECO:0000256" key="1">
    <source>
        <dbReference type="ARBA" id="ARBA00022679"/>
    </source>
</evidence>
<keyword evidence="2" id="KW-0548">Nucleotidyltransferase</keyword>
<dbReference type="PANTHER" id="PTHR34072:SF57">
    <property type="entry name" value="RNA-DIRECTED DNA POLYMERASE"/>
    <property type="match status" value="1"/>
</dbReference>